<dbReference type="EMBL" id="JAEHHL010000006">
    <property type="protein sequence ID" value="MBK0399769.1"/>
    <property type="molecule type" value="Genomic_DNA"/>
</dbReference>
<feature type="transmembrane region" description="Helical" evidence="1">
    <location>
        <begin position="64"/>
        <end position="82"/>
    </location>
</feature>
<evidence type="ECO:0000256" key="1">
    <source>
        <dbReference type="SAM" id="Phobius"/>
    </source>
</evidence>
<sequence length="85" mass="9392">MLRDPALDDDTKERTARRSALILLAQFGIITAVSVAVFAIPAAAVWLADLVGFATMGAVWKTLFEPRLITGAALFFFVLVWIQRR</sequence>
<proteinExistence type="predicted"/>
<evidence type="ECO:0000313" key="2">
    <source>
        <dbReference type="EMBL" id="MBK0399769.1"/>
    </source>
</evidence>
<evidence type="ECO:0000313" key="3">
    <source>
        <dbReference type="Proteomes" id="UP000655420"/>
    </source>
</evidence>
<name>A0A8J7M743_9RHOB</name>
<gene>
    <name evidence="2" type="ORF">H0I76_11260</name>
</gene>
<keyword evidence="1" id="KW-1133">Transmembrane helix</keyword>
<organism evidence="2 3">
    <name type="scientific">Thermohalobaculum xanthum</name>
    <dbReference type="NCBI Taxonomy" id="2753746"/>
    <lineage>
        <taxon>Bacteria</taxon>
        <taxon>Pseudomonadati</taxon>
        <taxon>Pseudomonadota</taxon>
        <taxon>Alphaproteobacteria</taxon>
        <taxon>Rhodobacterales</taxon>
        <taxon>Paracoccaceae</taxon>
        <taxon>Thermohalobaculum</taxon>
    </lineage>
</organism>
<keyword evidence="1" id="KW-0812">Transmembrane</keyword>
<comment type="caution">
    <text evidence="2">The sequence shown here is derived from an EMBL/GenBank/DDBJ whole genome shotgun (WGS) entry which is preliminary data.</text>
</comment>
<keyword evidence="3" id="KW-1185">Reference proteome</keyword>
<dbReference type="Proteomes" id="UP000655420">
    <property type="component" value="Unassembled WGS sequence"/>
</dbReference>
<protein>
    <submittedName>
        <fullName evidence="2">Uncharacterized protein</fullName>
    </submittedName>
</protein>
<feature type="transmembrane region" description="Helical" evidence="1">
    <location>
        <begin position="21"/>
        <end position="44"/>
    </location>
</feature>
<dbReference type="AlphaFoldDB" id="A0A8J7M743"/>
<accession>A0A8J7M743</accession>
<reference evidence="2" key="1">
    <citation type="submission" date="2020-12" db="EMBL/GenBank/DDBJ databases">
        <title>Bacterial taxonomy.</title>
        <authorList>
            <person name="Pan X."/>
        </authorList>
    </citation>
    <scope>NUCLEOTIDE SEQUENCE</scope>
    <source>
        <strain evidence="2">M0105</strain>
    </source>
</reference>
<keyword evidence="1" id="KW-0472">Membrane</keyword>
<dbReference type="RefSeq" id="WP_200609961.1">
    <property type="nucleotide sequence ID" value="NZ_JAEHHL010000006.1"/>
</dbReference>